<proteinExistence type="predicted"/>
<evidence type="ECO:0000259" key="3">
    <source>
        <dbReference type="PROSITE" id="PS50887"/>
    </source>
</evidence>
<dbReference type="PROSITE" id="PS50887">
    <property type="entry name" value="GGDEF"/>
    <property type="match status" value="1"/>
</dbReference>
<sequence>MIEYVLILSLGPVQGFIAAARRSRDLWSGSWLLSEISKAAARALHEGGASLIFPAPDSDLRPGSEFSVGNKVQAVVALADESEVRQLAETAKEAARRRFRNIAETARDGLKAEEALRPGVWSAQIDDYVETFAAWARINQAGYGEAAERAADALAARKATRDFRPSAASAEDEAGFGLPKSSLDGARETVLREGRIGDRVRRKLGLSGSEQLDCAGIAKRLGGTIDQFTPFSRIAAQPWVATLPPEVLQALGAAYEPLVALDLATRVRGNAGCYSSLPYDGQLVYRFRLDAALRDAIGDREATAVLESLRDCLKPVWKKYGEPCPYGAILLADGDRMGKLLGEANDKEHHIRITTTLSAFAGSVRERVREFHGHAIYAGGDDVLAFLPLERAFACAKALQIAFAEALQEVAGDLGVSQEAMPTLSVGLAIGHLMEPLGTLRTLATQAEKKAKGDELAECRKRNALGIALRVRSGSETSVRLRWDDAAALADFACWQEAYRYQPGGGRKLPSRLAYDARQVHRRTAFALTGDSPERGIPAAEFARLLDRARREDGGRLDPEIVARLEGRLEALYRDDLDLATLADELIVARWLAARTAGDLGGD</sequence>
<reference evidence="4" key="1">
    <citation type="submission" date="2014-02" db="EMBL/GenBank/DDBJ databases">
        <title>Expanding our view of genomic diversity in Candidatus Accumulibacter clades.</title>
        <authorList>
            <person name="Skennerton C.T."/>
            <person name="Barr J.J."/>
            <person name="Slater F.R."/>
            <person name="Bond P.L."/>
            <person name="Tyson G.W."/>
        </authorList>
    </citation>
    <scope>NUCLEOTIDE SEQUENCE [LARGE SCALE GENOMIC DNA]</scope>
</reference>
<dbReference type="InterPro" id="IPR000160">
    <property type="entry name" value="GGDEF_dom"/>
</dbReference>
<keyword evidence="5" id="KW-1185">Reference proteome</keyword>
<dbReference type="Gene3D" id="3.30.70.2220">
    <property type="entry name" value="CRISPR-Cas system, Cmr2 subunit, D1 domain, cysteine cluster"/>
    <property type="match status" value="1"/>
</dbReference>
<dbReference type="InterPro" id="IPR013407">
    <property type="entry name" value="CRISPR-assoc_prot_Cmr2"/>
</dbReference>
<dbReference type="EMBL" id="JDST02000051">
    <property type="protein sequence ID" value="KFB76591.1"/>
    <property type="molecule type" value="Genomic_DNA"/>
</dbReference>
<comment type="caution">
    <text evidence="4">The sequence shown here is derived from an EMBL/GenBank/DDBJ whole genome shotgun (WGS) entry which is preliminary data.</text>
</comment>
<dbReference type="InterPro" id="IPR024615">
    <property type="entry name" value="CRISPR-assoc_Cmr2_N"/>
</dbReference>
<dbReference type="Pfam" id="PF12469">
    <property type="entry name" value="Cmr2_N"/>
    <property type="match status" value="1"/>
</dbReference>
<organism evidence="4 5">
    <name type="scientific">Candidatus Accumulibacter cognatus</name>
    <dbReference type="NCBI Taxonomy" id="2954383"/>
    <lineage>
        <taxon>Bacteria</taxon>
        <taxon>Pseudomonadati</taxon>
        <taxon>Pseudomonadota</taxon>
        <taxon>Betaproteobacteria</taxon>
        <taxon>Candidatus Accumulibacter</taxon>
    </lineage>
</organism>
<gene>
    <name evidence="4" type="ORF">AW06_002345</name>
</gene>
<dbReference type="InterPro" id="IPR043128">
    <property type="entry name" value="Rev_trsase/Diguanyl_cyclase"/>
</dbReference>
<evidence type="ECO:0000256" key="1">
    <source>
        <dbReference type="ARBA" id="ARBA00022741"/>
    </source>
</evidence>
<accession>A0A080M6L2</accession>
<dbReference type="GO" id="GO:0051607">
    <property type="term" value="P:defense response to virus"/>
    <property type="evidence" value="ECO:0007669"/>
    <property type="project" value="UniProtKB-KW"/>
</dbReference>
<dbReference type="GO" id="GO:0000166">
    <property type="term" value="F:nucleotide binding"/>
    <property type="evidence" value="ECO:0007669"/>
    <property type="project" value="UniProtKB-KW"/>
</dbReference>
<feature type="domain" description="GGDEF" evidence="3">
    <location>
        <begin position="325"/>
        <end position="470"/>
    </location>
</feature>
<evidence type="ECO:0000256" key="2">
    <source>
        <dbReference type="ARBA" id="ARBA00023118"/>
    </source>
</evidence>
<keyword evidence="1" id="KW-0547">Nucleotide-binding</keyword>
<dbReference type="Gene3D" id="3.30.70.270">
    <property type="match status" value="1"/>
</dbReference>
<dbReference type="Proteomes" id="UP000021315">
    <property type="component" value="Unassembled WGS sequence"/>
</dbReference>
<dbReference type="AlphaFoldDB" id="A0A080M6L2"/>
<dbReference type="STRING" id="1453999.AW06_002345"/>
<dbReference type="InterPro" id="IPR054767">
    <property type="entry name" value="Cas10-Cmr2_palm2"/>
</dbReference>
<dbReference type="NCBIfam" id="TIGR02577">
    <property type="entry name" value="cas_TM1794_Cmr2"/>
    <property type="match status" value="1"/>
</dbReference>
<evidence type="ECO:0000313" key="5">
    <source>
        <dbReference type="Proteomes" id="UP000021315"/>
    </source>
</evidence>
<dbReference type="RefSeq" id="WP_034949352.1">
    <property type="nucleotide sequence ID" value="NZ_JDST02000051.1"/>
</dbReference>
<dbReference type="InterPro" id="IPR038242">
    <property type="entry name" value="Cmr2_N"/>
</dbReference>
<keyword evidence="2" id="KW-0051">Antiviral defense</keyword>
<dbReference type="Pfam" id="PF22335">
    <property type="entry name" value="Cas10-Cmr2_palm2"/>
    <property type="match status" value="1"/>
</dbReference>
<evidence type="ECO:0000313" key="4">
    <source>
        <dbReference type="EMBL" id="KFB76591.1"/>
    </source>
</evidence>
<protein>
    <submittedName>
        <fullName evidence="4">CRISPR-associated protein Cas10/Cmr2, subtype III-B</fullName>
    </submittedName>
</protein>
<name>A0A080M6L2_9PROT</name>